<dbReference type="InterPro" id="IPR050748">
    <property type="entry name" value="Glycosyltrans_8_dom-fam"/>
</dbReference>
<keyword evidence="4" id="KW-0479">Metal-binding</keyword>
<evidence type="ECO:0000256" key="1">
    <source>
        <dbReference type="ARBA" id="ARBA00006351"/>
    </source>
</evidence>
<dbReference type="Pfam" id="PF01501">
    <property type="entry name" value="Glyco_transf_8"/>
    <property type="match status" value="1"/>
</dbReference>
<protein>
    <recommendedName>
        <fullName evidence="8">Hexosyltransferase</fullName>
    </recommendedName>
</protein>
<dbReference type="VEuPathDB" id="CryptoDB:Vbra_13433"/>
<reference evidence="6 7" key="1">
    <citation type="submission" date="2014-11" db="EMBL/GenBank/DDBJ databases">
        <authorList>
            <person name="Zhu J."/>
            <person name="Qi W."/>
            <person name="Song R."/>
        </authorList>
    </citation>
    <scope>NUCLEOTIDE SEQUENCE [LARGE SCALE GENOMIC DNA]</scope>
</reference>
<dbReference type="EMBL" id="CDMY01000316">
    <property type="protein sequence ID" value="CEM02046.1"/>
    <property type="molecule type" value="Genomic_DNA"/>
</dbReference>
<evidence type="ECO:0000313" key="6">
    <source>
        <dbReference type="EMBL" id="CEM02046.1"/>
    </source>
</evidence>
<dbReference type="AlphaFoldDB" id="A0A0G4EUP4"/>
<evidence type="ECO:0000256" key="3">
    <source>
        <dbReference type="ARBA" id="ARBA00022679"/>
    </source>
</evidence>
<dbReference type="SUPFAM" id="SSF53448">
    <property type="entry name" value="Nucleotide-diphospho-sugar transferases"/>
    <property type="match status" value="1"/>
</dbReference>
<dbReference type="InterPro" id="IPR029044">
    <property type="entry name" value="Nucleotide-diphossugar_trans"/>
</dbReference>
<feature type="signal peptide" evidence="5">
    <location>
        <begin position="1"/>
        <end position="23"/>
    </location>
</feature>
<keyword evidence="7" id="KW-1185">Reference proteome</keyword>
<sequence>MVVLVAFFLLAQLMPPFRLPTRGRQPLELSSQSLWATGFPDTDAFRDCMTRAQGSATSDRPCGDRKAHIALGVDGAGLQPIPTLLNSIHVNHRNTTLAGCLDIHLVTMDVSAHHPTIVALEDEAASRRRWPSLQLHLINFTQFADTFPALRSYRVGSAVRRNSYNSNEARITRAANLRILLPDILPLSIAQVLYLDYDVIVNGSLEGLFAVPLRPDEAVAGRPLTNPYPLLLSVGAHDKVWWNGGRRAFNSGVLLMNLPAIRCSNASSTIRGWNSQWGLDDQLSLNLFFNGSFRELPAEYNVFVDGGLRAMDTNAANSSWQPVVLHYNGGVKPWMGHDSWAKFLKSHTERHSFAWLWVGCWRTGPPIGTFDDGCQYVRPSIRSPIFKSWWNLWRAYEYRTEEEIQYDVQT</sequence>
<dbReference type="InParanoid" id="A0A0G4EUP4"/>
<dbReference type="PANTHER" id="PTHR13778:SF47">
    <property type="entry name" value="LIPOPOLYSACCHARIDE 1,3-GALACTOSYLTRANSFERASE"/>
    <property type="match status" value="1"/>
</dbReference>
<keyword evidence="3" id="KW-0808">Transferase</keyword>
<feature type="chain" id="PRO_5005187648" description="Hexosyltransferase" evidence="5">
    <location>
        <begin position="24"/>
        <end position="410"/>
    </location>
</feature>
<accession>A0A0G4EUP4</accession>
<dbReference type="Proteomes" id="UP000041254">
    <property type="component" value="Unassembled WGS sequence"/>
</dbReference>
<dbReference type="OrthoDB" id="2014201at2759"/>
<name>A0A0G4EUP4_VITBC</name>
<evidence type="ECO:0008006" key="8">
    <source>
        <dbReference type="Google" id="ProtNLM"/>
    </source>
</evidence>
<keyword evidence="5" id="KW-0732">Signal</keyword>
<keyword evidence="2" id="KW-0328">Glycosyltransferase</keyword>
<proteinExistence type="inferred from homology"/>
<evidence type="ECO:0000256" key="4">
    <source>
        <dbReference type="ARBA" id="ARBA00022723"/>
    </source>
</evidence>
<evidence type="ECO:0000256" key="2">
    <source>
        <dbReference type="ARBA" id="ARBA00022676"/>
    </source>
</evidence>
<evidence type="ECO:0000256" key="5">
    <source>
        <dbReference type="SAM" id="SignalP"/>
    </source>
</evidence>
<dbReference type="GO" id="GO:0016757">
    <property type="term" value="F:glycosyltransferase activity"/>
    <property type="evidence" value="ECO:0007669"/>
    <property type="project" value="UniProtKB-KW"/>
</dbReference>
<dbReference type="GO" id="GO:0046872">
    <property type="term" value="F:metal ion binding"/>
    <property type="evidence" value="ECO:0007669"/>
    <property type="project" value="UniProtKB-KW"/>
</dbReference>
<gene>
    <name evidence="6" type="ORF">Vbra_13433</name>
</gene>
<dbReference type="Gene3D" id="3.90.550.10">
    <property type="entry name" value="Spore Coat Polysaccharide Biosynthesis Protein SpsA, Chain A"/>
    <property type="match status" value="1"/>
</dbReference>
<comment type="similarity">
    <text evidence="1">Belongs to the glycosyltransferase 8 family.</text>
</comment>
<evidence type="ECO:0000313" key="7">
    <source>
        <dbReference type="Proteomes" id="UP000041254"/>
    </source>
</evidence>
<dbReference type="PhylomeDB" id="A0A0G4EUP4"/>
<dbReference type="InterPro" id="IPR002495">
    <property type="entry name" value="Glyco_trans_8"/>
</dbReference>
<organism evidence="6 7">
    <name type="scientific">Vitrella brassicaformis (strain CCMP3155)</name>
    <dbReference type="NCBI Taxonomy" id="1169540"/>
    <lineage>
        <taxon>Eukaryota</taxon>
        <taxon>Sar</taxon>
        <taxon>Alveolata</taxon>
        <taxon>Colpodellida</taxon>
        <taxon>Vitrellaceae</taxon>
        <taxon>Vitrella</taxon>
    </lineage>
</organism>
<dbReference type="PANTHER" id="PTHR13778">
    <property type="entry name" value="GLYCOSYLTRANSFERASE 8 DOMAIN-CONTAINING PROTEIN"/>
    <property type="match status" value="1"/>
</dbReference>